<protein>
    <submittedName>
        <fullName evidence="3">Phosphatase PAP2 family protein</fullName>
    </submittedName>
</protein>
<accession>A0A9D2HD03</accession>
<dbReference type="Gene3D" id="1.20.144.10">
    <property type="entry name" value="Phosphatidic acid phosphatase type 2/haloperoxidase"/>
    <property type="match status" value="1"/>
</dbReference>
<dbReference type="PANTHER" id="PTHR14969:SF13">
    <property type="entry name" value="AT30094P"/>
    <property type="match status" value="1"/>
</dbReference>
<feature type="transmembrane region" description="Helical" evidence="1">
    <location>
        <begin position="33"/>
        <end position="50"/>
    </location>
</feature>
<feature type="domain" description="Phosphatidic acid phosphatase type 2/haloperoxidase" evidence="2">
    <location>
        <begin position="61"/>
        <end position="187"/>
    </location>
</feature>
<evidence type="ECO:0000256" key="1">
    <source>
        <dbReference type="SAM" id="Phobius"/>
    </source>
</evidence>
<proteinExistence type="predicted"/>
<evidence type="ECO:0000313" key="3">
    <source>
        <dbReference type="EMBL" id="HJA07896.1"/>
    </source>
</evidence>
<feature type="transmembrane region" description="Helical" evidence="1">
    <location>
        <begin position="149"/>
        <end position="166"/>
    </location>
</feature>
<dbReference type="SUPFAM" id="SSF48317">
    <property type="entry name" value="Acid phosphatase/Vanadium-dependent haloperoxidase"/>
    <property type="match status" value="1"/>
</dbReference>
<dbReference type="InterPro" id="IPR036938">
    <property type="entry name" value="PAP2/HPO_sf"/>
</dbReference>
<feature type="transmembrane region" description="Helical" evidence="1">
    <location>
        <begin position="57"/>
        <end position="75"/>
    </location>
</feature>
<dbReference type="Proteomes" id="UP000824225">
    <property type="component" value="Unassembled WGS sequence"/>
</dbReference>
<evidence type="ECO:0000313" key="4">
    <source>
        <dbReference type="Proteomes" id="UP000824225"/>
    </source>
</evidence>
<keyword evidence="1" id="KW-0472">Membrane</keyword>
<reference evidence="3" key="1">
    <citation type="journal article" date="2021" name="PeerJ">
        <title>Extensive microbial diversity within the chicken gut microbiome revealed by metagenomics and culture.</title>
        <authorList>
            <person name="Gilroy R."/>
            <person name="Ravi A."/>
            <person name="Getino M."/>
            <person name="Pursley I."/>
            <person name="Horton D.L."/>
            <person name="Alikhan N.F."/>
            <person name="Baker D."/>
            <person name="Gharbi K."/>
            <person name="Hall N."/>
            <person name="Watson M."/>
            <person name="Adriaenssens E.M."/>
            <person name="Foster-Nyarko E."/>
            <person name="Jarju S."/>
            <person name="Secka A."/>
            <person name="Antonio M."/>
            <person name="Oren A."/>
            <person name="Chaudhuri R.R."/>
            <person name="La Ragione R."/>
            <person name="Hildebrand F."/>
            <person name="Pallen M.J."/>
        </authorList>
    </citation>
    <scope>NUCLEOTIDE SEQUENCE</scope>
    <source>
        <strain evidence="3">CHK186-16707</strain>
    </source>
</reference>
<dbReference type="PANTHER" id="PTHR14969">
    <property type="entry name" value="SPHINGOSINE-1-PHOSPHATE PHOSPHOHYDROLASE"/>
    <property type="match status" value="1"/>
</dbReference>
<name>A0A9D2HD03_9BACT</name>
<organism evidence="3 4">
    <name type="scientific">Candidatus Mailhella merdigallinarum</name>
    <dbReference type="NCBI Taxonomy" id="2838658"/>
    <lineage>
        <taxon>Bacteria</taxon>
        <taxon>Pseudomonadati</taxon>
        <taxon>Thermodesulfobacteriota</taxon>
        <taxon>Desulfovibrionia</taxon>
        <taxon>Desulfovibrionales</taxon>
        <taxon>Desulfovibrionaceae</taxon>
        <taxon>Mailhella</taxon>
    </lineage>
</organism>
<feature type="transmembrane region" description="Helical" evidence="1">
    <location>
        <begin position="172"/>
        <end position="195"/>
    </location>
</feature>
<dbReference type="SMART" id="SM00014">
    <property type="entry name" value="acidPPc"/>
    <property type="match status" value="1"/>
</dbReference>
<feature type="transmembrane region" description="Helical" evidence="1">
    <location>
        <begin position="124"/>
        <end position="142"/>
    </location>
</feature>
<evidence type="ECO:0000259" key="2">
    <source>
        <dbReference type="SMART" id="SM00014"/>
    </source>
</evidence>
<keyword evidence="1" id="KW-0812">Transmembrane</keyword>
<dbReference type="Pfam" id="PF01569">
    <property type="entry name" value="PAP2"/>
    <property type="match status" value="1"/>
</dbReference>
<comment type="caution">
    <text evidence="3">The sequence shown here is derived from an EMBL/GenBank/DDBJ whole genome shotgun (WGS) entry which is preliminary data.</text>
</comment>
<dbReference type="InterPro" id="IPR000326">
    <property type="entry name" value="PAP2/HPO"/>
</dbReference>
<keyword evidence="1" id="KW-1133">Transmembrane helix</keyword>
<gene>
    <name evidence="3" type="ORF">H9962_01705</name>
</gene>
<reference evidence="3" key="2">
    <citation type="submission" date="2021-04" db="EMBL/GenBank/DDBJ databases">
        <authorList>
            <person name="Gilroy R."/>
        </authorList>
    </citation>
    <scope>NUCLEOTIDE SEQUENCE</scope>
    <source>
        <strain evidence="3">CHK186-16707</strain>
    </source>
</reference>
<dbReference type="AlphaFoldDB" id="A0A9D2HD03"/>
<sequence>MLLAFDTALFGLLNGRARSAALDVVLPLFSDAWLLWVGAVLFLGGYAWYCRRNYGEALWRVIVLVMLLGLSVGVADMSCNVIKDEVGRYRPFQTVAGTHFFTPDRQWTVVDEPSYAPGSIGGSFPSSHAATSMAVALVVSLLFRRSNPWIFALPLFVGWSRIYVGKHFPVDVVGGWCVGMLSVLVVWWGCHLLFIRFFNRRNT</sequence>
<dbReference type="EMBL" id="DXAN01000003">
    <property type="protein sequence ID" value="HJA07896.1"/>
    <property type="molecule type" value="Genomic_DNA"/>
</dbReference>